<dbReference type="PANTHER" id="PTHR43597">
    <property type="entry name" value="SULFUR ACCEPTOR PROTEIN CSDE"/>
    <property type="match status" value="1"/>
</dbReference>
<organism evidence="3 4">
    <name type="scientific">Paraferrimonas haliotis</name>
    <dbReference type="NCBI Taxonomy" id="2013866"/>
    <lineage>
        <taxon>Bacteria</taxon>
        <taxon>Pseudomonadati</taxon>
        <taxon>Pseudomonadota</taxon>
        <taxon>Gammaproteobacteria</taxon>
        <taxon>Alteromonadales</taxon>
        <taxon>Ferrimonadaceae</taxon>
        <taxon>Paraferrimonas</taxon>
    </lineage>
</organism>
<evidence type="ECO:0000256" key="1">
    <source>
        <dbReference type="ARBA" id="ARBA00010282"/>
    </source>
</evidence>
<evidence type="ECO:0000313" key="3">
    <source>
        <dbReference type="EMBL" id="GLS82419.1"/>
    </source>
</evidence>
<dbReference type="Gene3D" id="3.90.1010.10">
    <property type="match status" value="1"/>
</dbReference>
<evidence type="ECO:0000313" key="4">
    <source>
        <dbReference type="Proteomes" id="UP001157439"/>
    </source>
</evidence>
<dbReference type="EMBL" id="BSPO01000001">
    <property type="protein sequence ID" value="GLS82419.1"/>
    <property type="molecule type" value="Genomic_DNA"/>
</dbReference>
<gene>
    <name evidence="3" type="primary">sufE</name>
    <name evidence="3" type="ORF">GCM10007894_03960</name>
</gene>
<name>A0AA37TSR9_9GAMM</name>
<keyword evidence="4" id="KW-1185">Reference proteome</keyword>
<dbReference type="InterPro" id="IPR003808">
    <property type="entry name" value="Fe-S_metab-assoc_dom"/>
</dbReference>
<comment type="similarity">
    <text evidence="1">Belongs to the SufE family.</text>
</comment>
<proteinExistence type="inferred from homology"/>
<accession>A0AA37TSR9</accession>
<comment type="caution">
    <text evidence="3">The sequence shown here is derived from an EMBL/GenBank/DDBJ whole genome shotgun (WGS) entry which is preliminary data.</text>
</comment>
<protein>
    <submittedName>
        <fullName evidence="3">Fe-S metabolism protein SufE</fullName>
    </submittedName>
</protein>
<feature type="domain" description="Fe-S metabolism associated" evidence="2">
    <location>
        <begin position="27"/>
        <end position="145"/>
    </location>
</feature>
<dbReference type="Pfam" id="PF02657">
    <property type="entry name" value="SufE"/>
    <property type="match status" value="1"/>
</dbReference>
<reference evidence="3 4" key="1">
    <citation type="journal article" date="2014" name="Int. J. Syst. Evol. Microbiol.">
        <title>Complete genome sequence of Corynebacterium casei LMG S-19264T (=DSM 44701T), isolated from a smear-ripened cheese.</title>
        <authorList>
            <consortium name="US DOE Joint Genome Institute (JGI-PGF)"/>
            <person name="Walter F."/>
            <person name="Albersmeier A."/>
            <person name="Kalinowski J."/>
            <person name="Ruckert C."/>
        </authorList>
    </citation>
    <scope>NUCLEOTIDE SEQUENCE [LARGE SCALE GENOMIC DNA]</scope>
    <source>
        <strain evidence="3 4">NBRC 112785</strain>
    </source>
</reference>
<sequence>MSSQPLQQTFIDLADHLQQIKPQVLTELASSRDWQSSYRQIMLLAKQLPKLDHGLRQASALVDGCESDAWLYHCQINNKHYFIADADARIVKGLLVLLLFQVQGKTSEQLQSMDIVQWFEQHNLLGHLSPSRGNGLHALIKRIHQTSN</sequence>
<dbReference type="SUPFAM" id="SSF82649">
    <property type="entry name" value="SufE/NifU"/>
    <property type="match status" value="1"/>
</dbReference>
<dbReference type="Proteomes" id="UP001157439">
    <property type="component" value="Unassembled WGS sequence"/>
</dbReference>
<dbReference type="RefSeq" id="WP_095497971.1">
    <property type="nucleotide sequence ID" value="NZ_BSPO01000001.1"/>
</dbReference>
<dbReference type="AlphaFoldDB" id="A0AA37TSR9"/>
<evidence type="ECO:0000259" key="2">
    <source>
        <dbReference type="Pfam" id="PF02657"/>
    </source>
</evidence>
<dbReference type="PANTHER" id="PTHR43597:SF5">
    <property type="entry name" value="SUFE-LIKE PROTEIN 2, CHLOROPLASTIC"/>
    <property type="match status" value="1"/>
</dbReference>